<evidence type="ECO:0000313" key="1">
    <source>
        <dbReference type="EMBL" id="KNZ64165.1"/>
    </source>
</evidence>
<protein>
    <submittedName>
        <fullName evidence="1">Putative signal peptide protein</fullName>
    </submittedName>
</protein>
<sequence length="37" mass="4450">MYRTTFLWLLVVSYRQSCCDLCLLIKPFLVLFIHVLT</sequence>
<proteinExistence type="predicted"/>
<name>A0A0L6VVB2_9BASI</name>
<dbReference type="EMBL" id="LAVV01000666">
    <property type="protein sequence ID" value="KNZ64165.1"/>
    <property type="molecule type" value="Genomic_DNA"/>
</dbReference>
<evidence type="ECO:0000313" key="2">
    <source>
        <dbReference type="Proteomes" id="UP000037035"/>
    </source>
</evidence>
<dbReference type="VEuPathDB" id="FungiDB:VP01_105g14"/>
<gene>
    <name evidence="1" type="ORF">VP01_105g14</name>
</gene>
<dbReference type="Proteomes" id="UP000037035">
    <property type="component" value="Unassembled WGS sequence"/>
</dbReference>
<comment type="caution">
    <text evidence="1">The sequence shown here is derived from an EMBL/GenBank/DDBJ whole genome shotgun (WGS) entry which is preliminary data.</text>
</comment>
<keyword evidence="2" id="KW-1185">Reference proteome</keyword>
<accession>A0A0L6VVB2</accession>
<reference evidence="1 2" key="1">
    <citation type="submission" date="2015-08" db="EMBL/GenBank/DDBJ databases">
        <title>Next Generation Sequencing and Analysis of the Genome of Puccinia sorghi L Schw, the Causal Agent of Maize Common Rust.</title>
        <authorList>
            <person name="Rochi L."/>
            <person name="Burguener G."/>
            <person name="Darino M."/>
            <person name="Turjanski A."/>
            <person name="Kreff E."/>
            <person name="Dieguez M.J."/>
            <person name="Sacco F."/>
        </authorList>
    </citation>
    <scope>NUCLEOTIDE SEQUENCE [LARGE SCALE GENOMIC DNA]</scope>
    <source>
        <strain evidence="1 2">RO10H11247</strain>
    </source>
</reference>
<dbReference type="AlphaFoldDB" id="A0A0L6VVB2"/>
<organism evidence="1 2">
    <name type="scientific">Puccinia sorghi</name>
    <dbReference type="NCBI Taxonomy" id="27349"/>
    <lineage>
        <taxon>Eukaryota</taxon>
        <taxon>Fungi</taxon>
        <taxon>Dikarya</taxon>
        <taxon>Basidiomycota</taxon>
        <taxon>Pucciniomycotina</taxon>
        <taxon>Pucciniomycetes</taxon>
        <taxon>Pucciniales</taxon>
        <taxon>Pucciniaceae</taxon>
        <taxon>Puccinia</taxon>
    </lineage>
</organism>